<dbReference type="EMBL" id="AHJE01000133">
    <property type="protein sequence ID" value="EHP38332.1"/>
    <property type="molecule type" value="Genomic_DNA"/>
</dbReference>
<feature type="region of interest" description="Disordered" evidence="1">
    <location>
        <begin position="40"/>
        <end position="99"/>
    </location>
</feature>
<evidence type="ECO:0000313" key="3">
    <source>
        <dbReference type="EMBL" id="EHP38332.1"/>
    </source>
</evidence>
<proteinExistence type="predicted"/>
<dbReference type="RefSeq" id="WP_006163525.1">
    <property type="nucleotide sequence ID" value="NZ_AHJE01000133.1"/>
</dbReference>
<feature type="chain" id="PRO_5003553832" evidence="2">
    <location>
        <begin position="30"/>
        <end position="99"/>
    </location>
</feature>
<keyword evidence="2" id="KW-0732">Signal</keyword>
<feature type="signal peptide" evidence="2">
    <location>
        <begin position="1"/>
        <end position="29"/>
    </location>
</feature>
<reference evidence="3 4" key="1">
    <citation type="journal article" date="2012" name="J. Bacteriol.">
        <title>De Novo Genome Project of Cupriavidus basilensis OR16.</title>
        <authorList>
            <person name="Cserhati M."/>
            <person name="Kriszt B."/>
            <person name="Szoboszlay S."/>
            <person name="Toth A."/>
            <person name="Szabo I."/>
            <person name="Tancsics A."/>
            <person name="Nagy I."/>
            <person name="Horvath B."/>
            <person name="Nagy I."/>
            <person name="Kukolya J."/>
        </authorList>
    </citation>
    <scope>NUCLEOTIDE SEQUENCE [LARGE SCALE GENOMIC DNA]</scope>
    <source>
        <strain evidence="3 4">OR16</strain>
    </source>
</reference>
<organism evidence="3 4">
    <name type="scientific">Cupriavidus basilensis OR16</name>
    <dbReference type="NCBI Taxonomy" id="1127483"/>
    <lineage>
        <taxon>Bacteria</taxon>
        <taxon>Pseudomonadati</taxon>
        <taxon>Pseudomonadota</taxon>
        <taxon>Betaproteobacteria</taxon>
        <taxon>Burkholderiales</taxon>
        <taxon>Burkholderiaceae</taxon>
        <taxon>Cupriavidus</taxon>
    </lineage>
</organism>
<evidence type="ECO:0000256" key="2">
    <source>
        <dbReference type="SAM" id="SignalP"/>
    </source>
</evidence>
<evidence type="ECO:0000256" key="1">
    <source>
        <dbReference type="SAM" id="MobiDB-lite"/>
    </source>
</evidence>
<dbReference type="AlphaFoldDB" id="H1SGK6"/>
<name>H1SGK6_9BURK</name>
<evidence type="ECO:0000313" key="4">
    <source>
        <dbReference type="Proteomes" id="UP000005808"/>
    </source>
</evidence>
<sequence length="99" mass="10157">MHPHLRYAPPLALSSLAAVILIGATPAQAASSVTPEQHFPAGYLESTASGYQSEPAPEEGAMPRPAAHADHPGNGMIKTLAPVAAPGATNTKNKKKTSH</sequence>
<comment type="caution">
    <text evidence="3">The sequence shown here is derived from an EMBL/GenBank/DDBJ whole genome shotgun (WGS) entry which is preliminary data.</text>
</comment>
<dbReference type="Proteomes" id="UP000005808">
    <property type="component" value="Unassembled WGS sequence"/>
</dbReference>
<gene>
    <name evidence="3" type="ORF">OR16_37665</name>
</gene>
<accession>H1SGK6</accession>
<protein>
    <submittedName>
        <fullName evidence="3">Uncharacterized protein</fullName>
    </submittedName>
</protein>
<dbReference type="PATRIC" id="fig|1127483.3.peg.7500"/>